<name>D6STU0_9BACT</name>
<dbReference type="AlphaFoldDB" id="D6STU0"/>
<evidence type="ECO:0000259" key="6">
    <source>
        <dbReference type="PROSITE" id="PS50249"/>
    </source>
</evidence>
<dbReference type="EMBL" id="ACJN02000003">
    <property type="protein sequence ID" value="EFI34106.1"/>
    <property type="molecule type" value="Genomic_DNA"/>
</dbReference>
<gene>
    <name evidence="7" type="ORF">Dthio_PD1446</name>
</gene>
<dbReference type="GO" id="GO:0006508">
    <property type="term" value="P:proteolysis"/>
    <property type="evidence" value="ECO:0007669"/>
    <property type="project" value="UniProtKB-KW"/>
</dbReference>
<keyword evidence="8" id="KW-1185">Reference proteome</keyword>
<dbReference type="GO" id="GO:0046872">
    <property type="term" value="F:metal ion binding"/>
    <property type="evidence" value="ECO:0007669"/>
    <property type="project" value="UniProtKB-KW"/>
</dbReference>
<dbReference type="GO" id="GO:0008237">
    <property type="term" value="F:metallopeptidase activity"/>
    <property type="evidence" value="ECO:0007669"/>
    <property type="project" value="UniProtKB-KW"/>
</dbReference>
<dbReference type="InterPro" id="IPR037518">
    <property type="entry name" value="MPN"/>
</dbReference>
<keyword evidence="1" id="KW-0645">Protease</keyword>
<proteinExistence type="predicted"/>
<evidence type="ECO:0000256" key="1">
    <source>
        <dbReference type="ARBA" id="ARBA00022670"/>
    </source>
</evidence>
<dbReference type="Gene3D" id="3.40.140.10">
    <property type="entry name" value="Cytidine Deaminase, domain 2"/>
    <property type="match status" value="1"/>
</dbReference>
<evidence type="ECO:0000256" key="3">
    <source>
        <dbReference type="ARBA" id="ARBA00022801"/>
    </source>
</evidence>
<keyword evidence="5" id="KW-0482">Metalloprotease</keyword>
<evidence type="ECO:0000313" key="7">
    <source>
        <dbReference type="EMBL" id="EFI34106.1"/>
    </source>
</evidence>
<dbReference type="Proteomes" id="UP000005496">
    <property type="component" value="Unassembled WGS sequence"/>
</dbReference>
<keyword evidence="2" id="KW-0479">Metal-binding</keyword>
<evidence type="ECO:0000313" key="8">
    <source>
        <dbReference type="Proteomes" id="UP000005496"/>
    </source>
</evidence>
<dbReference type="PANTHER" id="PTHR30471:SF3">
    <property type="entry name" value="UPF0758 PROTEIN YEES-RELATED"/>
    <property type="match status" value="1"/>
</dbReference>
<dbReference type="InterPro" id="IPR025657">
    <property type="entry name" value="RadC_JAB"/>
</dbReference>
<keyword evidence="4" id="KW-0862">Zinc</keyword>
<dbReference type="CDD" id="cd08071">
    <property type="entry name" value="MPN_DUF2466"/>
    <property type="match status" value="1"/>
</dbReference>
<accession>D6STU0</accession>
<dbReference type="eggNOG" id="COG2003">
    <property type="taxonomic scope" value="Bacteria"/>
</dbReference>
<dbReference type="Pfam" id="PF04002">
    <property type="entry name" value="RadC"/>
    <property type="match status" value="1"/>
</dbReference>
<organism evidence="7 8">
    <name type="scientific">Desulfonatronospira thiodismutans ASO3-1</name>
    <dbReference type="NCBI Taxonomy" id="555779"/>
    <lineage>
        <taxon>Bacteria</taxon>
        <taxon>Pseudomonadati</taxon>
        <taxon>Thermodesulfobacteriota</taxon>
        <taxon>Desulfovibrionia</taxon>
        <taxon>Desulfovibrionales</taxon>
        <taxon>Desulfonatronovibrionaceae</taxon>
        <taxon>Desulfonatronospira</taxon>
    </lineage>
</organism>
<evidence type="ECO:0000256" key="2">
    <source>
        <dbReference type="ARBA" id="ARBA00022723"/>
    </source>
</evidence>
<protein>
    <submittedName>
        <fullName evidence="7">DNA repair protein RadC</fullName>
    </submittedName>
</protein>
<dbReference type="InterPro" id="IPR001405">
    <property type="entry name" value="UPF0758"/>
</dbReference>
<comment type="caution">
    <text evidence="7">The sequence shown here is derived from an EMBL/GenBank/DDBJ whole genome shotgun (WGS) entry which is preliminary data.</text>
</comment>
<evidence type="ECO:0000256" key="5">
    <source>
        <dbReference type="ARBA" id="ARBA00023049"/>
    </source>
</evidence>
<dbReference type="NCBIfam" id="TIGR00608">
    <property type="entry name" value="radc"/>
    <property type="match status" value="1"/>
</dbReference>
<reference evidence="7" key="1">
    <citation type="submission" date="2010-05" db="EMBL/GenBank/DDBJ databases">
        <title>The draft genome of Desulfonatronospira thiodismutans ASO3-1.</title>
        <authorList>
            <consortium name="US DOE Joint Genome Institute (JGI-PGF)"/>
            <person name="Lucas S."/>
            <person name="Copeland A."/>
            <person name="Lapidus A."/>
            <person name="Cheng J.-F."/>
            <person name="Bruce D."/>
            <person name="Goodwin L."/>
            <person name="Pitluck S."/>
            <person name="Chertkov O."/>
            <person name="Brettin T."/>
            <person name="Detter J.C."/>
            <person name="Han C."/>
            <person name="Land M.L."/>
            <person name="Hauser L."/>
            <person name="Kyrpides N."/>
            <person name="Mikhailova N."/>
            <person name="Muyzer G."/>
            <person name="Woyke T."/>
        </authorList>
    </citation>
    <scope>NUCLEOTIDE SEQUENCE [LARGE SCALE GENOMIC DNA]</scope>
    <source>
        <strain evidence="7">ASO3-1</strain>
    </source>
</reference>
<keyword evidence="3" id="KW-0378">Hydrolase</keyword>
<dbReference type="PROSITE" id="PS50249">
    <property type="entry name" value="MPN"/>
    <property type="match status" value="1"/>
</dbReference>
<evidence type="ECO:0000256" key="4">
    <source>
        <dbReference type="ARBA" id="ARBA00022833"/>
    </source>
</evidence>
<sequence length="160" mass="18219">MRRTCLFPHSTKEVFMKEREKAKTLLDQLYAMESSPDYVLSSPEAAVIQLLPFRKKKTENFVVLFVDNKNRMICKKVVAKGTVDQIPVFPREIIRHAILKQASGIILGHNHPGGASEPSKQDRELTSKIKRIAMELGIRVLDHIIICDSGHFSFQENGYL</sequence>
<dbReference type="PANTHER" id="PTHR30471">
    <property type="entry name" value="DNA REPAIR PROTEIN RADC"/>
    <property type="match status" value="1"/>
</dbReference>
<feature type="domain" description="MPN" evidence="6">
    <location>
        <begin position="38"/>
        <end position="160"/>
    </location>
</feature>